<dbReference type="OrthoDB" id="309483at2759"/>
<dbReference type="GO" id="GO:1990904">
    <property type="term" value="C:ribonucleoprotein complex"/>
    <property type="evidence" value="ECO:0007669"/>
    <property type="project" value="UniProtKB-UniRule"/>
</dbReference>
<comment type="similarity">
    <text evidence="1 5">Belongs to the universal ribosomal protein uS5 family.</text>
</comment>
<evidence type="ECO:0000256" key="6">
    <source>
        <dbReference type="SAM" id="MobiDB-lite"/>
    </source>
</evidence>
<dbReference type="PANTHER" id="PTHR48277">
    <property type="entry name" value="MITOCHONDRIAL RIBOSOMAL PROTEIN S5"/>
    <property type="match status" value="1"/>
</dbReference>
<evidence type="ECO:0000256" key="2">
    <source>
        <dbReference type="ARBA" id="ARBA00022980"/>
    </source>
</evidence>
<feature type="region of interest" description="Disordered" evidence="6">
    <location>
        <begin position="22"/>
        <end position="44"/>
    </location>
</feature>
<dbReference type="InterPro" id="IPR005324">
    <property type="entry name" value="Ribosomal_uS5_C"/>
</dbReference>
<dbReference type="InterPro" id="IPR000851">
    <property type="entry name" value="Ribosomal_uS5"/>
</dbReference>
<dbReference type="GO" id="GO:0005840">
    <property type="term" value="C:ribosome"/>
    <property type="evidence" value="ECO:0007669"/>
    <property type="project" value="UniProtKB-KW"/>
</dbReference>
<evidence type="ECO:0000256" key="4">
    <source>
        <dbReference type="PROSITE-ProRule" id="PRU00268"/>
    </source>
</evidence>
<dbReference type="SUPFAM" id="SSF54211">
    <property type="entry name" value="Ribosomal protein S5 domain 2-like"/>
    <property type="match status" value="1"/>
</dbReference>
<protein>
    <submittedName>
        <fullName evidence="8">37S ribosomal protein-like protein S5</fullName>
    </submittedName>
</protein>
<dbReference type="InterPro" id="IPR014721">
    <property type="entry name" value="Ribsml_uS5_D2-typ_fold_subgr"/>
</dbReference>
<evidence type="ECO:0000313" key="8">
    <source>
        <dbReference type="EMBL" id="KAF2495923.1"/>
    </source>
</evidence>
<organism evidence="8 9">
    <name type="scientific">Lophium mytilinum</name>
    <dbReference type="NCBI Taxonomy" id="390894"/>
    <lineage>
        <taxon>Eukaryota</taxon>
        <taxon>Fungi</taxon>
        <taxon>Dikarya</taxon>
        <taxon>Ascomycota</taxon>
        <taxon>Pezizomycotina</taxon>
        <taxon>Dothideomycetes</taxon>
        <taxon>Pleosporomycetidae</taxon>
        <taxon>Mytilinidiales</taxon>
        <taxon>Mytilinidiaceae</taxon>
        <taxon>Lophium</taxon>
    </lineage>
</organism>
<dbReference type="InterPro" id="IPR013810">
    <property type="entry name" value="Ribosomal_uS5_N"/>
</dbReference>
<dbReference type="FunFam" id="3.30.230.10:FF:000041">
    <property type="entry name" value="37S ribosomal protein S5"/>
    <property type="match status" value="1"/>
</dbReference>
<dbReference type="GO" id="GO:0003735">
    <property type="term" value="F:structural constituent of ribosome"/>
    <property type="evidence" value="ECO:0007669"/>
    <property type="project" value="UniProtKB-UniRule"/>
</dbReference>
<accession>A0A6A6QW52</accession>
<keyword evidence="2 4" id="KW-0689">Ribosomal protein</keyword>
<keyword evidence="9" id="KW-1185">Reference proteome</keyword>
<keyword evidence="3 4" id="KW-0687">Ribonucleoprotein</keyword>
<sequence>MSVCRPARCLFAKSSAAALPKPASSSQCRTFTTTPSRPARRRPHYPSVKAADMTYLKEQAATKHPDYAAVDEALLAQKYTPSQLAAIRAAEAAIDPRDLTLQGKKRNDPWKLPYDDDLSHVDGVIDHADKLHGPPGRNKRARAREASEAEREAALGLIVNEQLAKMYPDGLPADPTPEEEYQREQAIHAAVQQAYLDPRTSFWADDAAAWNSLADPRHSAIMQELPRIDSKVVQATATFEGQEVVDERQQRLLHQLGWPQDTNLRQKGFIHKAIVQHFVSNYTRLGKIASFYVLTIAGNQNGLLGVGEGKAVDSEEAVAASISNAYKNMKPIPRYENRTIFGDIEKKLGAVRVQLQARPPGFGVRTNHLIFEIARMAGIKDLAARVPRSRNKMNVVKATWEALTAQKLPEDIARARGKKLVDVRKVYYGGSIG</sequence>
<feature type="domain" description="S5 DRBM" evidence="7">
    <location>
        <begin position="269"/>
        <end position="332"/>
    </location>
</feature>
<dbReference type="PROSITE" id="PS50881">
    <property type="entry name" value="S5_DSRBD"/>
    <property type="match status" value="1"/>
</dbReference>
<evidence type="ECO:0000259" key="7">
    <source>
        <dbReference type="PROSITE" id="PS50881"/>
    </source>
</evidence>
<dbReference type="GO" id="GO:0006412">
    <property type="term" value="P:translation"/>
    <property type="evidence" value="ECO:0007669"/>
    <property type="project" value="InterPro"/>
</dbReference>
<name>A0A6A6QW52_9PEZI</name>
<feature type="compositionally biased region" description="Low complexity" evidence="6">
    <location>
        <begin position="22"/>
        <end position="37"/>
    </location>
</feature>
<reference evidence="8" key="1">
    <citation type="journal article" date="2020" name="Stud. Mycol.">
        <title>101 Dothideomycetes genomes: a test case for predicting lifestyles and emergence of pathogens.</title>
        <authorList>
            <person name="Haridas S."/>
            <person name="Albert R."/>
            <person name="Binder M."/>
            <person name="Bloem J."/>
            <person name="Labutti K."/>
            <person name="Salamov A."/>
            <person name="Andreopoulos B."/>
            <person name="Baker S."/>
            <person name="Barry K."/>
            <person name="Bills G."/>
            <person name="Bluhm B."/>
            <person name="Cannon C."/>
            <person name="Castanera R."/>
            <person name="Culley D."/>
            <person name="Daum C."/>
            <person name="Ezra D."/>
            <person name="Gonzalez J."/>
            <person name="Henrissat B."/>
            <person name="Kuo A."/>
            <person name="Liang C."/>
            <person name="Lipzen A."/>
            <person name="Lutzoni F."/>
            <person name="Magnuson J."/>
            <person name="Mondo S."/>
            <person name="Nolan M."/>
            <person name="Ohm R."/>
            <person name="Pangilinan J."/>
            <person name="Park H.-J."/>
            <person name="Ramirez L."/>
            <person name="Alfaro M."/>
            <person name="Sun H."/>
            <person name="Tritt A."/>
            <person name="Yoshinaga Y."/>
            <person name="Zwiers L.-H."/>
            <person name="Turgeon B."/>
            <person name="Goodwin S."/>
            <person name="Spatafora J."/>
            <person name="Crous P."/>
            <person name="Grigoriev I."/>
        </authorList>
    </citation>
    <scope>NUCLEOTIDE SEQUENCE</scope>
    <source>
        <strain evidence="8">CBS 269.34</strain>
    </source>
</reference>
<dbReference type="Gene3D" id="3.30.160.20">
    <property type="match status" value="1"/>
</dbReference>
<dbReference type="Proteomes" id="UP000799750">
    <property type="component" value="Unassembled WGS sequence"/>
</dbReference>
<dbReference type="GO" id="GO:0003723">
    <property type="term" value="F:RNA binding"/>
    <property type="evidence" value="ECO:0007669"/>
    <property type="project" value="InterPro"/>
</dbReference>
<evidence type="ECO:0000256" key="1">
    <source>
        <dbReference type="ARBA" id="ARBA00008945"/>
    </source>
</evidence>
<evidence type="ECO:0000256" key="5">
    <source>
        <dbReference type="RuleBase" id="RU003823"/>
    </source>
</evidence>
<dbReference type="AlphaFoldDB" id="A0A6A6QW52"/>
<dbReference type="PANTHER" id="PTHR48277:SF1">
    <property type="entry name" value="MITOCHONDRIAL RIBOSOMAL PROTEIN S5"/>
    <property type="match status" value="1"/>
</dbReference>
<dbReference type="EMBL" id="MU004188">
    <property type="protein sequence ID" value="KAF2495923.1"/>
    <property type="molecule type" value="Genomic_DNA"/>
</dbReference>
<dbReference type="Gene3D" id="3.30.230.10">
    <property type="match status" value="1"/>
</dbReference>
<evidence type="ECO:0000313" key="9">
    <source>
        <dbReference type="Proteomes" id="UP000799750"/>
    </source>
</evidence>
<dbReference type="Pfam" id="PF03719">
    <property type="entry name" value="Ribosomal_S5_C"/>
    <property type="match status" value="1"/>
</dbReference>
<dbReference type="SUPFAM" id="SSF54768">
    <property type="entry name" value="dsRNA-binding domain-like"/>
    <property type="match status" value="1"/>
</dbReference>
<evidence type="ECO:0000256" key="3">
    <source>
        <dbReference type="ARBA" id="ARBA00023274"/>
    </source>
</evidence>
<dbReference type="InterPro" id="IPR020568">
    <property type="entry name" value="Ribosomal_Su5_D2-typ_SF"/>
</dbReference>
<gene>
    <name evidence="8" type="ORF">BU16DRAFT_538539</name>
</gene>
<dbReference type="Pfam" id="PF00333">
    <property type="entry name" value="Ribosomal_S5"/>
    <property type="match status" value="1"/>
</dbReference>
<proteinExistence type="inferred from homology"/>